<organism evidence="1 2">
    <name type="scientific">Chiloscyllium punctatum</name>
    <name type="common">Brownbanded bambooshark</name>
    <name type="synonym">Hemiscyllium punctatum</name>
    <dbReference type="NCBI Taxonomy" id="137246"/>
    <lineage>
        <taxon>Eukaryota</taxon>
        <taxon>Metazoa</taxon>
        <taxon>Chordata</taxon>
        <taxon>Craniata</taxon>
        <taxon>Vertebrata</taxon>
        <taxon>Chondrichthyes</taxon>
        <taxon>Elasmobranchii</taxon>
        <taxon>Galeomorphii</taxon>
        <taxon>Galeoidea</taxon>
        <taxon>Orectolobiformes</taxon>
        <taxon>Hemiscylliidae</taxon>
        <taxon>Chiloscyllium</taxon>
    </lineage>
</organism>
<dbReference type="GO" id="GO:0006310">
    <property type="term" value="P:DNA recombination"/>
    <property type="evidence" value="ECO:0007669"/>
    <property type="project" value="InterPro"/>
</dbReference>
<dbReference type="PANTHER" id="PTHR35662:SF1">
    <property type="entry name" value="INTERACTOR OF HORMAD1 PROTEIN 1"/>
    <property type="match status" value="1"/>
</dbReference>
<dbReference type="GO" id="GO:0007129">
    <property type="term" value="P:homologous chromosome pairing at meiosis"/>
    <property type="evidence" value="ECO:0007669"/>
    <property type="project" value="TreeGrafter"/>
</dbReference>
<dbReference type="PANTHER" id="PTHR35662">
    <property type="entry name" value="INTERACTOR OF HORMAD1 PROTEIN 1"/>
    <property type="match status" value="1"/>
</dbReference>
<name>A0A401S572_CHIPU</name>
<proteinExistence type="predicted"/>
<dbReference type="Pfam" id="PF15771">
    <property type="entry name" value="IHO1"/>
    <property type="match status" value="1"/>
</dbReference>
<dbReference type="GO" id="GO:0000794">
    <property type="term" value="C:condensed nuclear chromosome"/>
    <property type="evidence" value="ECO:0007669"/>
    <property type="project" value="TreeGrafter"/>
</dbReference>
<evidence type="ECO:0000313" key="1">
    <source>
        <dbReference type="EMBL" id="GCC25542.1"/>
    </source>
</evidence>
<dbReference type="InterPro" id="IPR031529">
    <property type="entry name" value="IHO1"/>
</dbReference>
<accession>A0A401S572</accession>
<gene>
    <name evidence="1" type="ORF">chiPu_0003953</name>
</gene>
<evidence type="ECO:0000313" key="2">
    <source>
        <dbReference type="Proteomes" id="UP000287033"/>
    </source>
</evidence>
<protein>
    <submittedName>
        <fullName evidence="1">Uncharacterized protein</fullName>
    </submittedName>
</protein>
<dbReference type="STRING" id="137246.A0A401S572"/>
<sequence>MLSIPAGPGESKFYEKYQAKPYLFAAESKENRLLTQFCAAKPKSFLEQFEISRRKAKDKEESEHFNNWISKLQESIEGIKICFNNLEKKTELHNKSVLEGLDSLSKTKGGGSE</sequence>
<dbReference type="EMBL" id="BEZZ01000090">
    <property type="protein sequence ID" value="GCC25542.1"/>
    <property type="molecule type" value="Genomic_DNA"/>
</dbReference>
<dbReference type="Proteomes" id="UP000287033">
    <property type="component" value="Unassembled WGS sequence"/>
</dbReference>
<dbReference type="OrthoDB" id="10066605at2759"/>
<dbReference type="GO" id="GO:0042138">
    <property type="term" value="P:meiotic DNA double-strand break formation"/>
    <property type="evidence" value="ECO:0007669"/>
    <property type="project" value="InterPro"/>
</dbReference>
<keyword evidence="2" id="KW-1185">Reference proteome</keyword>
<reference evidence="1 2" key="1">
    <citation type="journal article" date="2018" name="Nat. Ecol. Evol.">
        <title>Shark genomes provide insights into elasmobranch evolution and the origin of vertebrates.</title>
        <authorList>
            <person name="Hara Y"/>
            <person name="Yamaguchi K"/>
            <person name="Onimaru K"/>
            <person name="Kadota M"/>
            <person name="Koyanagi M"/>
            <person name="Keeley SD"/>
            <person name="Tatsumi K"/>
            <person name="Tanaka K"/>
            <person name="Motone F"/>
            <person name="Kageyama Y"/>
            <person name="Nozu R"/>
            <person name="Adachi N"/>
            <person name="Nishimura O"/>
            <person name="Nakagawa R"/>
            <person name="Tanegashima C"/>
            <person name="Kiyatake I"/>
            <person name="Matsumoto R"/>
            <person name="Murakumo K"/>
            <person name="Nishida K"/>
            <person name="Terakita A"/>
            <person name="Kuratani S"/>
            <person name="Sato K"/>
            <person name="Hyodo S Kuraku.S."/>
        </authorList>
    </citation>
    <scope>NUCLEOTIDE SEQUENCE [LARGE SCALE GENOMIC DNA]</scope>
</reference>
<dbReference type="AlphaFoldDB" id="A0A401S572"/>
<comment type="caution">
    <text evidence="1">The sequence shown here is derived from an EMBL/GenBank/DDBJ whole genome shotgun (WGS) entry which is preliminary data.</text>
</comment>